<dbReference type="InterPro" id="IPR001539">
    <property type="entry name" value="Peptidase_U32"/>
</dbReference>
<dbReference type="PANTHER" id="PTHR30217">
    <property type="entry name" value="PEPTIDASE U32 FAMILY"/>
    <property type="match status" value="1"/>
</dbReference>
<evidence type="ECO:0000313" key="1">
    <source>
        <dbReference type="EMBL" id="RCN58432.1"/>
    </source>
</evidence>
<dbReference type="EMBL" id="PSYR01000001">
    <property type="protein sequence ID" value="RCN58432.1"/>
    <property type="molecule type" value="Genomic_DNA"/>
</dbReference>
<name>A0A368HGB2_9GAMM</name>
<accession>A0A368HGB2</accession>
<sequence>MAMRLALAPIPFFWPADAVADFYAMIASTSVDIVYLGETVCYKRRGPTLAEWLAIADRLADHGKEVVLSSLVLVDGEAELKATRRLCANGRYLVEANDMSAVSLCRGSRFVAGATLNVYNEDALAILAEAGAERFVASVELSGAALATLRAGGPAGLDCEVLAFGRPALAYSARCFSARNADRGKDHCEWICEQEPEGVLVRTQEDDAFLTLNGLQIHAAHPINVLGEIDAMREAGVDILRIMPEIRDTALVIDAFRGVLDGRYPLGEAQARLSPLTGGLNANGYWRGLAGRSHAP</sequence>
<reference evidence="1 2" key="1">
    <citation type="submission" date="2018-02" db="EMBL/GenBank/DDBJ databases">
        <title>Insights into the biology of acidophilic members of the Acidiferrobacteraceae family derived from comparative genomic analyses.</title>
        <authorList>
            <person name="Issotta F."/>
            <person name="Thyssen C."/>
            <person name="Mena C."/>
            <person name="Moya A."/>
            <person name="Bellenberg S."/>
            <person name="Sproer C."/>
            <person name="Covarrubias P.C."/>
            <person name="Sand W."/>
            <person name="Quatrini R."/>
            <person name="Vera M."/>
        </authorList>
    </citation>
    <scope>NUCLEOTIDE SEQUENCE [LARGE SCALE GENOMIC DNA]</scope>
    <source>
        <strain evidence="2">m-1</strain>
    </source>
</reference>
<dbReference type="InterPro" id="IPR051454">
    <property type="entry name" value="RNA/ubiquinone_mod_enzymes"/>
</dbReference>
<comment type="caution">
    <text evidence="1">The sequence shown here is derived from an EMBL/GenBank/DDBJ whole genome shotgun (WGS) entry which is preliminary data.</text>
</comment>
<proteinExistence type="predicted"/>
<protein>
    <submittedName>
        <fullName evidence="1">U32 family peptidase</fullName>
    </submittedName>
</protein>
<dbReference type="AlphaFoldDB" id="A0A368HGB2"/>
<evidence type="ECO:0000313" key="2">
    <source>
        <dbReference type="Proteomes" id="UP000253250"/>
    </source>
</evidence>
<dbReference type="NCBIfam" id="NF011991">
    <property type="entry name" value="PRK15447.1"/>
    <property type="match status" value="1"/>
</dbReference>
<organism evidence="1 2">
    <name type="scientific">Acidiferrobacter thiooxydans</name>
    <dbReference type="NCBI Taxonomy" id="163359"/>
    <lineage>
        <taxon>Bacteria</taxon>
        <taxon>Pseudomonadati</taxon>
        <taxon>Pseudomonadota</taxon>
        <taxon>Gammaproteobacteria</taxon>
        <taxon>Acidiferrobacterales</taxon>
        <taxon>Acidiferrobacteraceae</taxon>
        <taxon>Acidiferrobacter</taxon>
    </lineage>
</organism>
<dbReference type="PANTHER" id="PTHR30217:SF11">
    <property type="entry name" value="UBIQUINONE BIOSYNTHESIS PROTEIN UBIV"/>
    <property type="match status" value="1"/>
</dbReference>
<gene>
    <name evidence="1" type="ORF">C4900_01140</name>
</gene>
<keyword evidence="2" id="KW-1185">Reference proteome</keyword>
<dbReference type="Pfam" id="PF01136">
    <property type="entry name" value="Peptidase_U32"/>
    <property type="match status" value="1"/>
</dbReference>
<dbReference type="Proteomes" id="UP000253250">
    <property type="component" value="Unassembled WGS sequence"/>
</dbReference>